<evidence type="ECO:0000313" key="2">
    <source>
        <dbReference type="EMBL" id="CAF1532625.1"/>
    </source>
</evidence>
<dbReference type="EMBL" id="CAJNOI010000337">
    <property type="protein sequence ID" value="CAF1248463.1"/>
    <property type="molecule type" value="Genomic_DNA"/>
</dbReference>
<organism evidence="1 4">
    <name type="scientific">Adineta steineri</name>
    <dbReference type="NCBI Taxonomy" id="433720"/>
    <lineage>
        <taxon>Eukaryota</taxon>
        <taxon>Metazoa</taxon>
        <taxon>Spiralia</taxon>
        <taxon>Gnathifera</taxon>
        <taxon>Rotifera</taxon>
        <taxon>Eurotatoria</taxon>
        <taxon>Bdelloidea</taxon>
        <taxon>Adinetida</taxon>
        <taxon>Adinetidae</taxon>
        <taxon>Adineta</taxon>
    </lineage>
</organism>
<dbReference type="EMBL" id="CAJNOM010000650">
    <property type="protein sequence ID" value="CAF1532625.1"/>
    <property type="molecule type" value="Genomic_DNA"/>
</dbReference>
<dbReference type="AlphaFoldDB" id="A0A815A0I7"/>
<dbReference type="Proteomes" id="UP000663877">
    <property type="component" value="Unassembled WGS sequence"/>
</dbReference>
<protein>
    <submittedName>
        <fullName evidence="1">Uncharacterized protein</fullName>
    </submittedName>
</protein>
<reference evidence="1" key="1">
    <citation type="submission" date="2021-02" db="EMBL/GenBank/DDBJ databases">
        <authorList>
            <person name="Nowell W R."/>
        </authorList>
    </citation>
    <scope>NUCLEOTIDE SEQUENCE</scope>
</reference>
<gene>
    <name evidence="1" type="ORF">BJG266_LOCUS29451</name>
    <name evidence="2" type="ORF">QVE165_LOCUS45650</name>
</gene>
<sequence>MIRYVSENINETYSFSLIIPLDCLEDLLNNRIYKFRQVQCIDIYYEDNDDALQIQRYLNLKYEKLQFCSVHDLPRLLQSIEFNHTLVSSNLIDRKMINAIISSIEDRIFAKRPTMRLVQVLSVYHVN</sequence>
<dbReference type="Proteomes" id="UP000663832">
    <property type="component" value="Unassembled WGS sequence"/>
</dbReference>
<name>A0A815A0I7_9BILA</name>
<evidence type="ECO:0000313" key="1">
    <source>
        <dbReference type="EMBL" id="CAF1248463.1"/>
    </source>
</evidence>
<evidence type="ECO:0000313" key="4">
    <source>
        <dbReference type="Proteomes" id="UP000663877"/>
    </source>
</evidence>
<proteinExistence type="predicted"/>
<accession>A0A815A0I7</accession>
<dbReference type="OrthoDB" id="6475149at2759"/>
<evidence type="ECO:0000313" key="3">
    <source>
        <dbReference type="Proteomes" id="UP000663832"/>
    </source>
</evidence>
<keyword evidence="3" id="KW-1185">Reference proteome</keyword>
<comment type="caution">
    <text evidence="1">The sequence shown here is derived from an EMBL/GenBank/DDBJ whole genome shotgun (WGS) entry which is preliminary data.</text>
</comment>